<evidence type="ECO:0000313" key="1">
    <source>
        <dbReference type="EMBL" id="USL89235.1"/>
    </source>
</evidence>
<sequence length="76" mass="9004">MIPAYMAWQDEIERGTIKVTQVELIRSMGKLWHKGKPVWIEKPIKEETMYMYSFDESRAVNKLVEGLFRNGKSNRL</sequence>
<keyword evidence="2" id="KW-1185">Reference proteome</keyword>
<accession>A0AAE9LVA5</accession>
<reference evidence="1" key="1">
    <citation type="submission" date="2022-04" db="EMBL/GenBank/DDBJ databases">
        <authorList>
            <person name="Yang M."/>
            <person name="Tan S."/>
        </authorList>
    </citation>
    <scope>NUCLEOTIDE SEQUENCE</scope>
</reference>
<proteinExistence type="predicted"/>
<dbReference type="Proteomes" id="UP001214971">
    <property type="component" value="Segment"/>
</dbReference>
<protein>
    <submittedName>
        <fullName evidence="1">Uncharacterized protein</fullName>
    </submittedName>
</protein>
<name>A0AAE9LVA5_9CAUD</name>
<gene>
    <name evidence="1" type="ORF">vBBceSLY1_00016</name>
</gene>
<organism evidence="1 2">
    <name type="scientific">Bacillus phage vB_BceS_LY1</name>
    <dbReference type="NCBI Taxonomy" id="2950459"/>
    <lineage>
        <taxon>Viruses</taxon>
        <taxon>Duplodnaviria</taxon>
        <taxon>Heunggongvirae</taxon>
        <taxon>Uroviricota</taxon>
        <taxon>Caudoviricetes</taxon>
        <taxon>Gutmannvirinae</taxon>
        <taxon>Layangavirus</taxon>
        <taxon>Layangavirus LY1</taxon>
    </lineage>
</organism>
<dbReference type="EMBL" id="ON366410">
    <property type="protein sequence ID" value="USL89235.1"/>
    <property type="molecule type" value="Genomic_DNA"/>
</dbReference>
<evidence type="ECO:0000313" key="2">
    <source>
        <dbReference type="Proteomes" id="UP001214971"/>
    </source>
</evidence>